<evidence type="ECO:0000256" key="5">
    <source>
        <dbReference type="ARBA" id="ARBA00022821"/>
    </source>
</evidence>
<feature type="domain" description="Disease resistance N-terminal" evidence="8">
    <location>
        <begin position="29"/>
        <end position="110"/>
    </location>
</feature>
<evidence type="ECO:0000313" key="11">
    <source>
        <dbReference type="EMBL" id="KAJ1702035.1"/>
    </source>
</evidence>
<dbReference type="Gene3D" id="3.40.50.300">
    <property type="entry name" value="P-loop containing nucleotide triphosphate hydrolases"/>
    <property type="match status" value="1"/>
</dbReference>
<comment type="similarity">
    <text evidence="1">Belongs to the disease resistance NB-LRR family.</text>
</comment>
<feature type="domain" description="NB-ARC" evidence="7">
    <location>
        <begin position="194"/>
        <end position="358"/>
    </location>
</feature>
<dbReference type="InterPro" id="IPR042197">
    <property type="entry name" value="Apaf_helical"/>
</dbReference>
<dbReference type="InterPro" id="IPR002182">
    <property type="entry name" value="NB-ARC"/>
</dbReference>
<keyword evidence="6" id="KW-0067">ATP-binding</keyword>
<keyword evidence="3" id="KW-0677">Repeat</keyword>
<evidence type="ECO:0000256" key="6">
    <source>
        <dbReference type="ARBA" id="ARBA00022840"/>
    </source>
</evidence>
<dbReference type="PRINTS" id="PR00364">
    <property type="entry name" value="DISEASERSIST"/>
</dbReference>
<proteinExistence type="inferred from homology"/>
<evidence type="ECO:0000259" key="8">
    <source>
        <dbReference type="Pfam" id="PF18052"/>
    </source>
</evidence>
<dbReference type="Gene3D" id="3.80.10.10">
    <property type="entry name" value="Ribonuclease Inhibitor"/>
    <property type="match status" value="2"/>
</dbReference>
<dbReference type="FunFam" id="1.10.10.10:FF:000322">
    <property type="entry name" value="Probable disease resistance protein At1g63360"/>
    <property type="match status" value="1"/>
</dbReference>
<dbReference type="Gene3D" id="1.20.5.4130">
    <property type="match status" value="1"/>
</dbReference>
<dbReference type="Gene3D" id="1.10.8.430">
    <property type="entry name" value="Helical domain of apoptotic protease-activating factors"/>
    <property type="match status" value="1"/>
</dbReference>
<gene>
    <name evidence="11" type="ORF">LUZ63_001814</name>
</gene>
<organism evidence="11 12">
    <name type="scientific">Rhynchospora breviuscula</name>
    <dbReference type="NCBI Taxonomy" id="2022672"/>
    <lineage>
        <taxon>Eukaryota</taxon>
        <taxon>Viridiplantae</taxon>
        <taxon>Streptophyta</taxon>
        <taxon>Embryophyta</taxon>
        <taxon>Tracheophyta</taxon>
        <taxon>Spermatophyta</taxon>
        <taxon>Magnoliopsida</taxon>
        <taxon>Liliopsida</taxon>
        <taxon>Poales</taxon>
        <taxon>Cyperaceae</taxon>
        <taxon>Cyperoideae</taxon>
        <taxon>Rhynchosporeae</taxon>
        <taxon>Rhynchospora</taxon>
    </lineage>
</organism>
<dbReference type="Pfam" id="PF00931">
    <property type="entry name" value="NB-ARC"/>
    <property type="match status" value="1"/>
</dbReference>
<reference evidence="11" key="1">
    <citation type="journal article" date="2022" name="Cell">
        <title>Repeat-based holocentromeres influence genome architecture and karyotype evolution.</title>
        <authorList>
            <person name="Hofstatter P.G."/>
            <person name="Thangavel G."/>
            <person name="Lux T."/>
            <person name="Neumann P."/>
            <person name="Vondrak T."/>
            <person name="Novak P."/>
            <person name="Zhang M."/>
            <person name="Costa L."/>
            <person name="Castellani M."/>
            <person name="Scott A."/>
            <person name="Toegelov H."/>
            <person name="Fuchs J."/>
            <person name="Mata-Sucre Y."/>
            <person name="Dias Y."/>
            <person name="Vanzela A.L.L."/>
            <person name="Huettel B."/>
            <person name="Almeida C.C.S."/>
            <person name="Simkova H."/>
            <person name="Souza G."/>
            <person name="Pedrosa-Harand A."/>
            <person name="Macas J."/>
            <person name="Mayer K.F.X."/>
            <person name="Houben A."/>
            <person name="Marques A."/>
        </authorList>
    </citation>
    <scope>NUCLEOTIDE SEQUENCE</scope>
    <source>
        <strain evidence="11">RhyBre1mFocal</strain>
    </source>
</reference>
<dbReference type="GO" id="GO:0043531">
    <property type="term" value="F:ADP binding"/>
    <property type="evidence" value="ECO:0007669"/>
    <property type="project" value="InterPro"/>
</dbReference>
<dbReference type="Pfam" id="PF23598">
    <property type="entry name" value="LRR_14"/>
    <property type="match status" value="1"/>
</dbReference>
<dbReference type="CDD" id="cd14798">
    <property type="entry name" value="RX-CC_like"/>
    <property type="match status" value="1"/>
</dbReference>
<evidence type="ECO:0000256" key="2">
    <source>
        <dbReference type="ARBA" id="ARBA00022614"/>
    </source>
</evidence>
<dbReference type="AlphaFoldDB" id="A0A9Q0CY33"/>
<protein>
    <recommendedName>
        <fullName evidence="13">Disease resistance protein RGA3</fullName>
    </recommendedName>
</protein>
<sequence length="1052" mass="120514">MILICRNIQFAEMARSVTFVLNNNAIYAFVGLFIDRLSDFLKHRGAMLFGIEEEVSRLQEKTRGIQIFLIDAEKRRIKESAINHWLQELKEALYDAEDIVDLCQIEAMNLLQVQESTSRTSSVLSWIKSAWFRHRISSQIRNLNCRMDGICSSNLTQNLERISKTERQITSVDRRQTSSLSDPDVVGKEIRDATERLMEVILDDNRQKIGILSIVGMGGIGKTTVAQNLYNDPRILTNFKERVWVCVSQNYSEIDLLKGIIRGIMGDHTKSKSVGELKSMLSDAVREKRFFLVLDDVWRPDVWTNLLRIPLQSAANAQVLITTRDRSIALSMGSVFIHQAETLSVDSGWELLCKSTFLDTDHEVQDLKDLGNQIVEKCGGLPLAIRAISGLLTTKERNRREWERVLRSAAWSMDGLPEDLRGALYLSYEDLPRHLKQCFLYCSLYPEDNTIKREDLIRYWVAEGLIEESKDQLMEDTAEEYYNELIRRSLLQPDPRRIDQVRCTMHDLLRSLGRYLSSGECFYGDPQLLDLETISKVRRMSVQPKEDMVVMPGEKNQFLKLRSFLLFKTPPTIETGLLRRLPYLRVLRLNGSDLYTVPDSLGSLIHLRLLDLEQTSISSLPETIGSLRNLQILNLNYCKFLKVLPRGLTRLCNLRRIGIRESPIAHFPQGIEKLNLLNDMSGFVVCTSNKTDGWNLQELESLSFLRRLDINKLERAVPQVNDEYPSVLETKSHLRFLQLSCTPQAKGSGKSQYTEKDISNIETIYEGLSPPPSLDRLVIWEYFGTRYPKWLNTSLPRLTSVHLQSCVSCPALPPLGQLPYLKFLKIVGASSVKSIGSEFLGNNRSIAFPKLEVLHMQQMPKLEDWVLDESVKGLVVFPCLTQLNIVDCRKLRSLPEKLNDATGLKQVYIKGAHMMNVIENMFSLSDQLQIKSCSSLKRISSVPHLRDLSISDCPALRRVDGLDQLQCLQLSDELMKQVPSWVSGFVKRRKYLQFDYCIEFSLLCNAHVMERCRRGGPDWPVIELFSRVRASTGDNKTVLEYTRKPFSYNANF</sequence>
<keyword evidence="2" id="KW-0433">Leucine-rich repeat</keyword>
<evidence type="ECO:0000256" key="1">
    <source>
        <dbReference type="ARBA" id="ARBA00008894"/>
    </source>
</evidence>
<dbReference type="SUPFAM" id="SSF52540">
    <property type="entry name" value="P-loop containing nucleoside triphosphate hydrolases"/>
    <property type="match status" value="1"/>
</dbReference>
<dbReference type="Pfam" id="PF23559">
    <property type="entry name" value="WHD_DRP"/>
    <property type="match status" value="1"/>
</dbReference>
<name>A0A9Q0CY33_9POAL</name>
<dbReference type="GO" id="GO:0042742">
    <property type="term" value="P:defense response to bacterium"/>
    <property type="evidence" value="ECO:0007669"/>
    <property type="project" value="UniProtKB-ARBA"/>
</dbReference>
<feature type="domain" description="Disease resistance R13L4/SHOC-2-like LRR" evidence="10">
    <location>
        <begin position="560"/>
        <end position="857"/>
    </location>
</feature>
<evidence type="ECO:0000259" key="7">
    <source>
        <dbReference type="Pfam" id="PF00931"/>
    </source>
</evidence>
<dbReference type="InterPro" id="IPR041118">
    <property type="entry name" value="Rx_N"/>
</dbReference>
<feature type="domain" description="Disease resistance protein winged helix" evidence="9">
    <location>
        <begin position="444"/>
        <end position="512"/>
    </location>
</feature>
<dbReference type="OrthoDB" id="1050628at2759"/>
<dbReference type="Pfam" id="PF18052">
    <property type="entry name" value="Rx_N"/>
    <property type="match status" value="1"/>
</dbReference>
<keyword evidence="5" id="KW-0611">Plant defense</keyword>
<dbReference type="GO" id="GO:0009626">
    <property type="term" value="P:plant-type hypersensitive response"/>
    <property type="evidence" value="ECO:0007669"/>
    <property type="project" value="UniProtKB-ARBA"/>
</dbReference>
<dbReference type="InterPro" id="IPR036388">
    <property type="entry name" value="WH-like_DNA-bd_sf"/>
</dbReference>
<evidence type="ECO:0008006" key="13">
    <source>
        <dbReference type="Google" id="ProtNLM"/>
    </source>
</evidence>
<dbReference type="InterPro" id="IPR027417">
    <property type="entry name" value="P-loop_NTPase"/>
</dbReference>
<evidence type="ECO:0000259" key="9">
    <source>
        <dbReference type="Pfam" id="PF23559"/>
    </source>
</evidence>
<dbReference type="Proteomes" id="UP001151287">
    <property type="component" value="Unassembled WGS sequence"/>
</dbReference>
<comment type="caution">
    <text evidence="11">The sequence shown here is derived from an EMBL/GenBank/DDBJ whole genome shotgun (WGS) entry which is preliminary data.</text>
</comment>
<dbReference type="Gene3D" id="1.10.10.10">
    <property type="entry name" value="Winged helix-like DNA-binding domain superfamily/Winged helix DNA-binding domain"/>
    <property type="match status" value="1"/>
</dbReference>
<evidence type="ECO:0000313" key="12">
    <source>
        <dbReference type="Proteomes" id="UP001151287"/>
    </source>
</evidence>
<keyword evidence="4" id="KW-0547">Nucleotide-binding</keyword>
<dbReference type="GO" id="GO:0002758">
    <property type="term" value="P:innate immune response-activating signaling pathway"/>
    <property type="evidence" value="ECO:0007669"/>
    <property type="project" value="UniProtKB-ARBA"/>
</dbReference>
<dbReference type="InterPro" id="IPR038005">
    <property type="entry name" value="RX-like_CC"/>
</dbReference>
<dbReference type="PANTHER" id="PTHR36766:SF70">
    <property type="entry name" value="DISEASE RESISTANCE PROTEIN RGA4"/>
    <property type="match status" value="1"/>
</dbReference>
<dbReference type="EMBL" id="JAMQYH010000001">
    <property type="protein sequence ID" value="KAJ1702035.1"/>
    <property type="molecule type" value="Genomic_DNA"/>
</dbReference>
<evidence type="ECO:0000256" key="3">
    <source>
        <dbReference type="ARBA" id="ARBA00022737"/>
    </source>
</evidence>
<dbReference type="InterPro" id="IPR058922">
    <property type="entry name" value="WHD_DRP"/>
</dbReference>
<keyword evidence="12" id="KW-1185">Reference proteome</keyword>
<dbReference type="GO" id="GO:0005524">
    <property type="term" value="F:ATP binding"/>
    <property type="evidence" value="ECO:0007669"/>
    <property type="project" value="UniProtKB-KW"/>
</dbReference>
<evidence type="ECO:0000256" key="4">
    <source>
        <dbReference type="ARBA" id="ARBA00022741"/>
    </source>
</evidence>
<dbReference type="SUPFAM" id="SSF52058">
    <property type="entry name" value="L domain-like"/>
    <property type="match status" value="1"/>
</dbReference>
<dbReference type="InterPro" id="IPR032675">
    <property type="entry name" value="LRR_dom_sf"/>
</dbReference>
<accession>A0A9Q0CY33</accession>
<dbReference type="InterPro" id="IPR055414">
    <property type="entry name" value="LRR_R13L4/SHOC2-like"/>
</dbReference>
<evidence type="ECO:0000259" key="10">
    <source>
        <dbReference type="Pfam" id="PF23598"/>
    </source>
</evidence>
<dbReference type="PANTHER" id="PTHR36766">
    <property type="entry name" value="PLANT BROAD-SPECTRUM MILDEW RESISTANCE PROTEIN RPW8"/>
    <property type="match status" value="1"/>
</dbReference>